<dbReference type="OrthoDB" id="9789836at2"/>
<feature type="domain" description="LpxI N-terminal" evidence="2">
    <location>
        <begin position="11"/>
        <end position="138"/>
    </location>
</feature>
<dbReference type="EMBL" id="CP019384">
    <property type="protein sequence ID" value="QAT16356.1"/>
    <property type="molecule type" value="Genomic_DNA"/>
</dbReference>
<dbReference type="InterPro" id="IPR053174">
    <property type="entry name" value="LpxI"/>
</dbReference>
<dbReference type="Gene3D" id="3.40.50.20">
    <property type="match status" value="1"/>
</dbReference>
<dbReference type="AlphaFoldDB" id="A0A410P2I2"/>
<reference evidence="3 4" key="1">
    <citation type="submission" date="2017-01" db="EMBL/GenBank/DDBJ databases">
        <title>First insights into the biology of 'candidatus Vampirococcus archaeovorus'.</title>
        <authorList>
            <person name="Kizina J."/>
            <person name="Jordan S."/>
            <person name="Stueber K."/>
            <person name="Reinhardt R."/>
            <person name="Harder J."/>
        </authorList>
    </citation>
    <scope>NUCLEOTIDE SEQUENCE [LARGE SCALE GENOMIC DNA]</scope>
    <source>
        <strain evidence="3 4">LiM</strain>
    </source>
</reference>
<sequence length="274" mass="30553">MSLRKLNGTKKIGLIAGNGKFPLLFAREASLHGLDVVAIAIKKDTSLLIGPLVKKVYWLTLKDYARMFEIFEKEEIKKVIMAGQVNPRNLFYKDMGDEMLQRLLSAIKDKRPDTVFSAVADMLAQHDIELVDSTLLLERFLPEKGTLTKTKPDEKTWADIRLGFDMAKRVAGLDIGQTLVVKNGSIVAVEAIEGTDAAIRRGGQVANGGVVVIKVSKPNQDMRFDIPVIGPRTIRNLRRVKARCLAIEAHKTLVIDREVCIRLADRWRIAVVAI</sequence>
<evidence type="ECO:0000313" key="4">
    <source>
        <dbReference type="Proteomes" id="UP000287243"/>
    </source>
</evidence>
<evidence type="ECO:0000313" key="3">
    <source>
        <dbReference type="EMBL" id="QAT16356.1"/>
    </source>
</evidence>
<feature type="domain" description="LpxI C-terminal" evidence="1">
    <location>
        <begin position="144"/>
        <end position="272"/>
    </location>
</feature>
<keyword evidence="4" id="KW-1185">Reference proteome</keyword>
<evidence type="ECO:0000259" key="1">
    <source>
        <dbReference type="Pfam" id="PF06230"/>
    </source>
</evidence>
<dbReference type="Proteomes" id="UP000287243">
    <property type="component" value="Chromosome"/>
</dbReference>
<dbReference type="PANTHER" id="PTHR39962:SF1">
    <property type="entry name" value="LPXI FAMILY PROTEIN"/>
    <property type="match status" value="1"/>
</dbReference>
<dbReference type="KEGG" id="vai:BU251_00690"/>
<dbReference type="InterPro" id="IPR043167">
    <property type="entry name" value="LpxI_C_sf"/>
</dbReference>
<accession>A0A410P2I2</accession>
<dbReference type="Gene3D" id="3.40.140.80">
    <property type="match status" value="1"/>
</dbReference>
<proteinExistence type="predicted"/>
<protein>
    <submittedName>
        <fullName evidence="3">UDP-2,3-diacylglucosamine pyrophosphatase</fullName>
    </submittedName>
</protein>
<name>A0A410P2I2_VELA1</name>
<evidence type="ECO:0000259" key="2">
    <source>
        <dbReference type="Pfam" id="PF17930"/>
    </source>
</evidence>
<dbReference type="RefSeq" id="WP_128698992.1">
    <property type="nucleotide sequence ID" value="NZ_CP019384.1"/>
</dbReference>
<dbReference type="InterPro" id="IPR010415">
    <property type="entry name" value="LpxI_C"/>
</dbReference>
<dbReference type="InterPro" id="IPR041255">
    <property type="entry name" value="LpxI_N"/>
</dbReference>
<dbReference type="Pfam" id="PF06230">
    <property type="entry name" value="LpxI_C"/>
    <property type="match status" value="1"/>
</dbReference>
<dbReference type="Pfam" id="PF17930">
    <property type="entry name" value="LpxI_N"/>
    <property type="match status" value="1"/>
</dbReference>
<dbReference type="PANTHER" id="PTHR39962">
    <property type="entry name" value="BLL4848 PROTEIN"/>
    <property type="match status" value="1"/>
</dbReference>
<organism evidence="3 4">
    <name type="scientific">Velamenicoccus archaeovorus</name>
    <dbReference type="NCBI Taxonomy" id="1930593"/>
    <lineage>
        <taxon>Bacteria</taxon>
        <taxon>Pseudomonadati</taxon>
        <taxon>Candidatus Omnitrophota</taxon>
        <taxon>Candidatus Velamenicoccus</taxon>
    </lineage>
</organism>
<gene>
    <name evidence="3" type="ORF">BU251_00690</name>
</gene>